<proteinExistence type="inferred from homology"/>
<keyword evidence="9" id="KW-1185">Reference proteome</keyword>
<dbReference type="PANTHER" id="PTHR30177">
    <property type="entry name" value="GLYCINE BETAINE/L-PROLINE TRANSPORT SYSTEM PERMEASE PROTEIN PROW"/>
    <property type="match status" value="1"/>
</dbReference>
<feature type="transmembrane region" description="Helical" evidence="6">
    <location>
        <begin position="20"/>
        <end position="40"/>
    </location>
</feature>
<gene>
    <name evidence="8" type="ORF">AQJ64_03800</name>
</gene>
<keyword evidence="5 6" id="KW-0472">Membrane</keyword>
<dbReference type="GO" id="GO:0005886">
    <property type="term" value="C:plasma membrane"/>
    <property type="evidence" value="ECO:0007669"/>
    <property type="project" value="UniProtKB-SubCell"/>
</dbReference>
<comment type="caution">
    <text evidence="8">The sequence shown here is derived from an EMBL/GenBank/DDBJ whole genome shotgun (WGS) entry which is preliminary data.</text>
</comment>
<accession>A0A124I4W9</accession>
<dbReference type="AlphaFoldDB" id="A0A124I4W9"/>
<evidence type="ECO:0000313" key="8">
    <source>
        <dbReference type="EMBL" id="KUN88076.1"/>
    </source>
</evidence>
<feature type="transmembrane region" description="Helical" evidence="6">
    <location>
        <begin position="92"/>
        <end position="114"/>
    </location>
</feature>
<dbReference type="GO" id="GO:0031460">
    <property type="term" value="P:glycine betaine transport"/>
    <property type="evidence" value="ECO:0007669"/>
    <property type="project" value="TreeGrafter"/>
</dbReference>
<dbReference type="STRING" id="1943.AQJ64_03800"/>
<feature type="domain" description="ABC transmembrane type-1" evidence="7">
    <location>
        <begin position="18"/>
        <end position="200"/>
    </location>
</feature>
<dbReference type="OrthoDB" id="3233284at2"/>
<evidence type="ECO:0000313" key="9">
    <source>
        <dbReference type="Proteomes" id="UP000052982"/>
    </source>
</evidence>
<reference evidence="8 9" key="1">
    <citation type="submission" date="2015-10" db="EMBL/GenBank/DDBJ databases">
        <title>Draft genome sequence of Streptomyces griseoruber DSM 40281, type strain for the species Streptomyces griseoruber.</title>
        <authorList>
            <person name="Ruckert C."/>
            <person name="Winkler A."/>
            <person name="Kalinowski J."/>
            <person name="Kampfer P."/>
            <person name="Glaeser S."/>
        </authorList>
    </citation>
    <scope>NUCLEOTIDE SEQUENCE [LARGE SCALE GENOMIC DNA]</scope>
    <source>
        <strain evidence="8 9">DSM 40281</strain>
    </source>
</reference>
<dbReference type="Gene3D" id="1.10.3720.10">
    <property type="entry name" value="MetI-like"/>
    <property type="match status" value="1"/>
</dbReference>
<dbReference type="RefSeq" id="WP_055634692.1">
    <property type="nucleotide sequence ID" value="NZ_KQ948763.1"/>
</dbReference>
<dbReference type="PROSITE" id="PS50928">
    <property type="entry name" value="ABC_TM1"/>
    <property type="match status" value="1"/>
</dbReference>
<organism evidence="8 9">
    <name type="scientific">Streptomyces griseoruber</name>
    <dbReference type="NCBI Taxonomy" id="1943"/>
    <lineage>
        <taxon>Bacteria</taxon>
        <taxon>Bacillati</taxon>
        <taxon>Actinomycetota</taxon>
        <taxon>Actinomycetes</taxon>
        <taxon>Kitasatosporales</taxon>
        <taxon>Streptomycetaceae</taxon>
        <taxon>Streptomyces</taxon>
    </lineage>
</organism>
<dbReference type="GO" id="GO:0055085">
    <property type="term" value="P:transmembrane transport"/>
    <property type="evidence" value="ECO:0007669"/>
    <property type="project" value="InterPro"/>
</dbReference>
<dbReference type="Proteomes" id="UP000052982">
    <property type="component" value="Unassembled WGS sequence"/>
</dbReference>
<evidence type="ECO:0000256" key="4">
    <source>
        <dbReference type="ARBA" id="ARBA00022989"/>
    </source>
</evidence>
<comment type="subcellular location">
    <subcellularLocation>
        <location evidence="6">Cell membrane</location>
        <topology evidence="6">Multi-pass membrane protein</topology>
    </subcellularLocation>
    <subcellularLocation>
        <location evidence="1">Membrane</location>
        <topology evidence="1">Multi-pass membrane protein</topology>
    </subcellularLocation>
</comment>
<evidence type="ECO:0000256" key="6">
    <source>
        <dbReference type="RuleBase" id="RU363032"/>
    </source>
</evidence>
<evidence type="ECO:0000256" key="3">
    <source>
        <dbReference type="ARBA" id="ARBA00022692"/>
    </source>
</evidence>
<dbReference type="InterPro" id="IPR051204">
    <property type="entry name" value="ABC_transp_perm/SBD"/>
</dbReference>
<dbReference type="SUPFAM" id="SSF161098">
    <property type="entry name" value="MetI-like"/>
    <property type="match status" value="1"/>
</dbReference>
<keyword evidence="4 6" id="KW-1133">Transmembrane helix</keyword>
<comment type="similarity">
    <text evidence="6">Belongs to the binding-protein-dependent transport system permease family.</text>
</comment>
<feature type="transmembrane region" description="Helical" evidence="6">
    <location>
        <begin position="52"/>
        <end position="72"/>
    </location>
</feature>
<keyword evidence="2 6" id="KW-0813">Transport</keyword>
<dbReference type="PANTHER" id="PTHR30177:SF4">
    <property type="entry name" value="OSMOPROTECTANT IMPORT PERMEASE PROTEIN OSMW"/>
    <property type="match status" value="1"/>
</dbReference>
<sequence>MTAAEWLRHNAGEIADLTAWHLWLSILPLLIGLLVALPLGRLAHRSRRLYPMLVALAGLVYTVPSLALFILLPKLLSTRILDPVNVVIALSVYTTALLVRVVADGLAAVPADVIQSAHAMGYRSHQRLIRIELPIAVPVIAAGLRVAAVSNVSIVSMAALLGVPQLGSLFTQGFQLHFFTPIVTGVVLSLVIALVLDGLILLAGHSLTPWQPRRSAR</sequence>
<keyword evidence="3 6" id="KW-0812">Transmembrane</keyword>
<evidence type="ECO:0000256" key="1">
    <source>
        <dbReference type="ARBA" id="ARBA00004141"/>
    </source>
</evidence>
<evidence type="ECO:0000259" key="7">
    <source>
        <dbReference type="PROSITE" id="PS50928"/>
    </source>
</evidence>
<feature type="transmembrane region" description="Helical" evidence="6">
    <location>
        <begin position="135"/>
        <end position="162"/>
    </location>
</feature>
<protein>
    <submittedName>
        <fullName evidence="8">ABC transporter permease</fullName>
    </submittedName>
</protein>
<evidence type="ECO:0000256" key="5">
    <source>
        <dbReference type="ARBA" id="ARBA00023136"/>
    </source>
</evidence>
<evidence type="ECO:0000256" key="2">
    <source>
        <dbReference type="ARBA" id="ARBA00022448"/>
    </source>
</evidence>
<dbReference type="InterPro" id="IPR035906">
    <property type="entry name" value="MetI-like_sf"/>
</dbReference>
<feature type="transmembrane region" description="Helical" evidence="6">
    <location>
        <begin position="182"/>
        <end position="204"/>
    </location>
</feature>
<dbReference type="EMBL" id="LMWW01000006">
    <property type="protein sequence ID" value="KUN88076.1"/>
    <property type="molecule type" value="Genomic_DNA"/>
</dbReference>
<dbReference type="CDD" id="cd06261">
    <property type="entry name" value="TM_PBP2"/>
    <property type="match status" value="1"/>
</dbReference>
<name>A0A124I4W9_9ACTN</name>
<dbReference type="Pfam" id="PF00528">
    <property type="entry name" value="BPD_transp_1"/>
    <property type="match status" value="1"/>
</dbReference>
<dbReference type="InterPro" id="IPR000515">
    <property type="entry name" value="MetI-like"/>
</dbReference>